<dbReference type="Pfam" id="PF03668">
    <property type="entry name" value="RapZ-like_N"/>
    <property type="match status" value="1"/>
</dbReference>
<sequence length="299" mass="34210">MNKNFCVVILTGTSASGKSVALKRLEDQSFNCIDNIPVAYIEDVVEKSSQDSQPLALAVDIRSSGDLLRLPKIVEHIRQANIPLQIFFLDADDHTSIRRYSETRRKHPLALRYPEKKWSLIACIEQERQLLAPLRDLGYVIDTSDMRPSDLRRYISELVSFNASELLLTLESFAFKTGVPNDADLVFDVRCLPNPYYDPALAPLTGKDKAIEQWLSQYEEVESFINDIYQFLIKWLPVYLRDTRSYLNVAIGCTGGKHRSVYVVETLAKRLSNDIKKMKCSMRVNHKAQPQLNTTLEEH</sequence>
<keyword evidence="1 4" id="KW-0547">Nucleotide-binding</keyword>
<dbReference type="PANTHER" id="PTHR30448">
    <property type="entry name" value="RNASE ADAPTER PROTEIN RAPZ"/>
    <property type="match status" value="1"/>
</dbReference>
<dbReference type="PIRSF" id="PIRSF005052">
    <property type="entry name" value="P-loopkin"/>
    <property type="match status" value="1"/>
</dbReference>
<dbReference type="eggNOG" id="COG1660">
    <property type="taxonomic scope" value="Bacteria"/>
</dbReference>
<evidence type="ECO:0000259" key="6">
    <source>
        <dbReference type="Pfam" id="PF22740"/>
    </source>
</evidence>
<evidence type="ECO:0000259" key="5">
    <source>
        <dbReference type="Pfam" id="PF03668"/>
    </source>
</evidence>
<organism evidence="7 8">
    <name type="scientific">Basilea psittacipulmonis DSM 24701</name>
    <dbReference type="NCBI Taxonomy" id="1072685"/>
    <lineage>
        <taxon>Bacteria</taxon>
        <taxon>Pseudomonadati</taxon>
        <taxon>Pseudomonadota</taxon>
        <taxon>Betaproteobacteria</taxon>
        <taxon>Burkholderiales</taxon>
        <taxon>Alcaligenaceae</taxon>
        <taxon>Basilea</taxon>
    </lineage>
</organism>
<dbReference type="InterPro" id="IPR053931">
    <property type="entry name" value="RapZ_C"/>
</dbReference>
<evidence type="ECO:0000256" key="1">
    <source>
        <dbReference type="ARBA" id="ARBA00022741"/>
    </source>
</evidence>
<name>A0A077DD73_9BURK</name>
<feature type="domain" description="RapZ-like N-terminal" evidence="5">
    <location>
        <begin position="7"/>
        <end position="158"/>
    </location>
</feature>
<evidence type="ECO:0000256" key="3">
    <source>
        <dbReference type="ARBA" id="ARBA00023134"/>
    </source>
</evidence>
<dbReference type="SUPFAM" id="SSF52540">
    <property type="entry name" value="P-loop containing nucleoside triphosphate hydrolases"/>
    <property type="match status" value="1"/>
</dbReference>
<dbReference type="HAMAP" id="MF_00636">
    <property type="entry name" value="RapZ_like"/>
    <property type="match status" value="1"/>
</dbReference>
<dbReference type="Proteomes" id="UP000028945">
    <property type="component" value="Chromosome"/>
</dbReference>
<dbReference type="InterPro" id="IPR053930">
    <property type="entry name" value="RapZ-like_N"/>
</dbReference>
<dbReference type="EMBL" id="CP009238">
    <property type="protein sequence ID" value="AIL32121.1"/>
    <property type="molecule type" value="Genomic_DNA"/>
</dbReference>
<feature type="binding site" evidence="4">
    <location>
        <begin position="60"/>
        <end position="63"/>
    </location>
    <ligand>
        <name>GTP</name>
        <dbReference type="ChEBI" id="CHEBI:37565"/>
    </ligand>
</feature>
<evidence type="ECO:0000256" key="2">
    <source>
        <dbReference type="ARBA" id="ARBA00022840"/>
    </source>
</evidence>
<dbReference type="HOGENOM" id="CLU_059558_1_1_4"/>
<proteinExistence type="inferred from homology"/>
<evidence type="ECO:0000313" key="8">
    <source>
        <dbReference type="Proteomes" id="UP000028945"/>
    </source>
</evidence>
<keyword evidence="8" id="KW-1185">Reference proteome</keyword>
<dbReference type="InterPro" id="IPR027417">
    <property type="entry name" value="P-loop_NTPase"/>
</dbReference>
<gene>
    <name evidence="7" type="ORF">IX83_01195</name>
</gene>
<dbReference type="RefSeq" id="WP_038501376.1">
    <property type="nucleotide sequence ID" value="NZ_AFWK01000078.1"/>
</dbReference>
<dbReference type="AlphaFoldDB" id="A0A077DD73"/>
<dbReference type="GO" id="GO:0005524">
    <property type="term" value="F:ATP binding"/>
    <property type="evidence" value="ECO:0007669"/>
    <property type="project" value="UniProtKB-UniRule"/>
</dbReference>
<dbReference type="NCBIfam" id="NF003828">
    <property type="entry name" value="PRK05416.1"/>
    <property type="match status" value="1"/>
</dbReference>
<dbReference type="InterPro" id="IPR005337">
    <property type="entry name" value="RapZ-like"/>
</dbReference>
<reference evidence="7 8" key="1">
    <citation type="journal article" date="2014" name="BMC Genomics">
        <title>A genomic perspective on a new bacterial genus and species from the Alcaligenaceae family, Basilea psittacipulmonis.</title>
        <authorList>
            <person name="Whiteson K.L."/>
            <person name="Hernandez D."/>
            <person name="Lazarevic V."/>
            <person name="Gaia N."/>
            <person name="Farinelli L."/>
            <person name="Francois P."/>
            <person name="Pilo P."/>
            <person name="Frey J."/>
            <person name="Schrenzel J."/>
        </authorList>
    </citation>
    <scope>NUCLEOTIDE SEQUENCE [LARGE SCALE GENOMIC DNA]</scope>
    <source>
        <strain evidence="7 8">DSM 24701</strain>
    </source>
</reference>
<feature type="domain" description="RapZ C-terminal" evidence="6">
    <location>
        <begin position="168"/>
        <end position="283"/>
    </location>
</feature>
<keyword evidence="3 4" id="KW-0342">GTP-binding</keyword>
<comment type="caution">
    <text evidence="4">Lacks conserved residue(s) required for the propagation of feature annotation.</text>
</comment>
<dbReference type="Pfam" id="PF22740">
    <property type="entry name" value="PapZ_C"/>
    <property type="match status" value="1"/>
</dbReference>
<evidence type="ECO:0000256" key="4">
    <source>
        <dbReference type="HAMAP-Rule" id="MF_00636"/>
    </source>
</evidence>
<dbReference type="OrthoDB" id="9784461at2"/>
<keyword evidence="2 4" id="KW-0067">ATP-binding</keyword>
<dbReference type="GO" id="GO:0005525">
    <property type="term" value="F:GTP binding"/>
    <property type="evidence" value="ECO:0007669"/>
    <property type="project" value="UniProtKB-UniRule"/>
</dbReference>
<dbReference type="STRING" id="1072685.IX83_01195"/>
<dbReference type="KEGG" id="bpsi:IX83_01195"/>
<protein>
    <submittedName>
        <fullName evidence="7">Nucleotide-binding protein</fullName>
    </submittedName>
</protein>
<accession>A0A077DD73</accession>
<dbReference type="PANTHER" id="PTHR30448:SF0">
    <property type="entry name" value="RNASE ADAPTER PROTEIN RAPZ"/>
    <property type="match status" value="1"/>
</dbReference>
<evidence type="ECO:0000313" key="7">
    <source>
        <dbReference type="EMBL" id="AIL32121.1"/>
    </source>
</evidence>